<comment type="caution">
    <text evidence="1">The sequence shown here is derived from an EMBL/GenBank/DDBJ whole genome shotgun (WGS) entry which is preliminary data.</text>
</comment>
<proteinExistence type="predicted"/>
<dbReference type="Proteomes" id="UP001163324">
    <property type="component" value="Chromosome 3"/>
</dbReference>
<accession>A0ACC0V958</accession>
<sequence>MLPSPLSRIPTPALLRSYVLTTLMTHKPIMSPALSAIGLIARSKSRLLNPDRNPLLNQILRRTVFDHFCPGTTEAQVRKTIARLKGMGFHGVILGFSKEIVLDPDEAAREERSVVVGYGAAEVGVVERWRDENLRTLSMVAPGDFIAVKLTGAGPMATEALQSQSPIPRPLSQALDRICAQAVRQNSRLWIDAEQQAFQPGIDAWTVDLMRRHNRDPRRGPLVYNTIQAYLKGARANADRHVEMAAREGWALGVKLVRGAYIAHEVRGLIHDTKEETDRSYDDIARRFISRTLPPGCGEGIGFPRMALMLASHNADSARGAIALQAERMEAGLPTIALECAQILGMADELSCELLQDYDRLFAAAAAAETKVSGDGNGGEVEKGGQGGSLPKIYKCFHWGSVAECMHYLHRRAVENRGSAERTRHMAEALGRELRRRALAWTWPDGGSSGRRVAR</sequence>
<name>A0ACC0V958_9HYPO</name>
<evidence type="ECO:0000313" key="1">
    <source>
        <dbReference type="EMBL" id="KAI9902254.1"/>
    </source>
</evidence>
<reference evidence="1" key="1">
    <citation type="submission" date="2022-10" db="EMBL/GenBank/DDBJ databases">
        <title>Complete Genome of Trichothecium roseum strain YXFP-22015, a Plant Pathogen Isolated from Citrus.</title>
        <authorList>
            <person name="Wang Y."/>
            <person name="Zhu L."/>
        </authorList>
    </citation>
    <scope>NUCLEOTIDE SEQUENCE</scope>
    <source>
        <strain evidence="1">YXFP-22015</strain>
    </source>
</reference>
<keyword evidence="2" id="KW-1185">Reference proteome</keyword>
<dbReference type="EMBL" id="CM047942">
    <property type="protein sequence ID" value="KAI9902254.1"/>
    <property type="molecule type" value="Genomic_DNA"/>
</dbReference>
<gene>
    <name evidence="1" type="ORF">N3K66_004071</name>
</gene>
<protein>
    <submittedName>
        <fullName evidence="1">Uncharacterized protein</fullName>
    </submittedName>
</protein>
<evidence type="ECO:0000313" key="2">
    <source>
        <dbReference type="Proteomes" id="UP001163324"/>
    </source>
</evidence>
<organism evidence="1 2">
    <name type="scientific">Trichothecium roseum</name>
    <dbReference type="NCBI Taxonomy" id="47278"/>
    <lineage>
        <taxon>Eukaryota</taxon>
        <taxon>Fungi</taxon>
        <taxon>Dikarya</taxon>
        <taxon>Ascomycota</taxon>
        <taxon>Pezizomycotina</taxon>
        <taxon>Sordariomycetes</taxon>
        <taxon>Hypocreomycetidae</taxon>
        <taxon>Hypocreales</taxon>
        <taxon>Hypocreales incertae sedis</taxon>
        <taxon>Trichothecium</taxon>
    </lineage>
</organism>